<dbReference type="InterPro" id="IPR013783">
    <property type="entry name" value="Ig-like_fold"/>
</dbReference>
<evidence type="ECO:0000256" key="8">
    <source>
        <dbReference type="ARBA" id="ARBA00023157"/>
    </source>
</evidence>
<keyword evidence="5" id="KW-0130">Cell adhesion</keyword>
<keyword evidence="9" id="KW-0325">Glycoprotein</keyword>
<dbReference type="PANTHER" id="PTHR44170">
    <property type="entry name" value="PROTEIN SIDEKICK"/>
    <property type="match status" value="1"/>
</dbReference>
<dbReference type="SUPFAM" id="SSF49265">
    <property type="entry name" value="Fibronectin type III"/>
    <property type="match status" value="1"/>
</dbReference>
<evidence type="ECO:0000256" key="9">
    <source>
        <dbReference type="ARBA" id="ARBA00023180"/>
    </source>
</evidence>
<dbReference type="KEGG" id="dpa:109543095"/>
<dbReference type="AlphaFoldDB" id="A0AAR5Q4K5"/>
<dbReference type="InterPro" id="IPR036116">
    <property type="entry name" value="FN3_sf"/>
</dbReference>
<dbReference type="InterPro" id="IPR013098">
    <property type="entry name" value="Ig_I-set"/>
</dbReference>
<feature type="domain" description="Ig-like" evidence="14">
    <location>
        <begin position="416"/>
        <end position="512"/>
    </location>
</feature>
<evidence type="ECO:0000256" key="12">
    <source>
        <dbReference type="SAM" id="Phobius"/>
    </source>
</evidence>
<dbReference type="InterPro" id="IPR003598">
    <property type="entry name" value="Ig_sub2"/>
</dbReference>
<evidence type="ECO:0000256" key="6">
    <source>
        <dbReference type="ARBA" id="ARBA00022989"/>
    </source>
</evidence>
<dbReference type="EnsemblMetazoa" id="XM_019912630.1">
    <property type="protein sequence ID" value="XP_019768189.1"/>
    <property type="gene ID" value="LOC109543095"/>
</dbReference>
<feature type="domain" description="Ig-like" evidence="14">
    <location>
        <begin position="114"/>
        <end position="212"/>
    </location>
</feature>
<evidence type="ECO:0000256" key="1">
    <source>
        <dbReference type="ARBA" id="ARBA00004167"/>
    </source>
</evidence>
<evidence type="ECO:0000313" key="17">
    <source>
        <dbReference type="Proteomes" id="UP000019118"/>
    </source>
</evidence>
<protein>
    <recommendedName>
        <fullName evidence="18">Fasciclin 2</fullName>
    </recommendedName>
</protein>
<organism evidence="16 17">
    <name type="scientific">Dendroctonus ponderosae</name>
    <name type="common">Mountain pine beetle</name>
    <dbReference type="NCBI Taxonomy" id="77166"/>
    <lineage>
        <taxon>Eukaryota</taxon>
        <taxon>Metazoa</taxon>
        <taxon>Ecdysozoa</taxon>
        <taxon>Arthropoda</taxon>
        <taxon>Hexapoda</taxon>
        <taxon>Insecta</taxon>
        <taxon>Pterygota</taxon>
        <taxon>Neoptera</taxon>
        <taxon>Endopterygota</taxon>
        <taxon>Coleoptera</taxon>
        <taxon>Polyphaga</taxon>
        <taxon>Cucujiformia</taxon>
        <taxon>Curculionidae</taxon>
        <taxon>Scolytinae</taxon>
        <taxon>Dendroctonus</taxon>
    </lineage>
</organism>
<evidence type="ECO:0000256" key="10">
    <source>
        <dbReference type="ARBA" id="ARBA00023319"/>
    </source>
</evidence>
<evidence type="ECO:0000256" key="4">
    <source>
        <dbReference type="ARBA" id="ARBA00022737"/>
    </source>
</evidence>
<evidence type="ECO:0000313" key="16">
    <source>
        <dbReference type="EnsemblMetazoa" id="XP_019768189.1"/>
    </source>
</evidence>
<evidence type="ECO:0000259" key="15">
    <source>
        <dbReference type="PROSITE" id="PS50853"/>
    </source>
</evidence>
<feature type="domain" description="Ig-like" evidence="14">
    <location>
        <begin position="219"/>
        <end position="306"/>
    </location>
</feature>
<reference evidence="17" key="1">
    <citation type="journal article" date="2013" name="Genome Biol.">
        <title>Draft genome of the mountain pine beetle, Dendroctonus ponderosae Hopkins, a major forest pest.</title>
        <authorList>
            <person name="Keeling C.I."/>
            <person name="Yuen M.M."/>
            <person name="Liao N.Y."/>
            <person name="Docking T.R."/>
            <person name="Chan S.K."/>
            <person name="Taylor G.A."/>
            <person name="Palmquist D.L."/>
            <person name="Jackman S.D."/>
            <person name="Nguyen A."/>
            <person name="Li M."/>
            <person name="Henderson H."/>
            <person name="Janes J.K."/>
            <person name="Zhao Y."/>
            <person name="Pandoh P."/>
            <person name="Moore R."/>
            <person name="Sperling F.A."/>
            <person name="Huber D.P."/>
            <person name="Birol I."/>
            <person name="Jones S.J."/>
            <person name="Bohlmann J."/>
        </authorList>
    </citation>
    <scope>NUCLEOTIDE SEQUENCE</scope>
</reference>
<dbReference type="FunFam" id="2.60.40.10:FF:000107">
    <property type="entry name" value="Myosin, light chain kinase a"/>
    <property type="match status" value="1"/>
</dbReference>
<sequence>MSAALCSVLILAGLTVVAAQTNSLEIQPKSRPIRKELGENLVLTCRPSVPNPELISNLEWRDRKNRRIEIAQRNGPIYIQKLSGDVGIMLVFTGLTEEQSGTYSCHANYANTEPLSASVEVNTFIDVQFVDAPENQYPIAGKNYKIRCHVKGEPYPLIDWYKGDTLIAENSENYIRQADGLFIKNVTEADDGTYKCAAVVMQTGVYKSRNIKVEVQVPPQILPLEPVEVVEGETASTKCAATGKPPPVYQWIKLDQRNDLSSTDRFNVKNRTGELIMNRVEFGDDGMYKCVAENSAGRVETEVRINVLVKPQIYELLNVTEPVTNETRITCKTKGRPPPRVTFRKLSNRDPFSVGQQPEDERITLTQESAIDRGEASGTLHIKNLSRSDDGLYQCIAENKPGAAYRNGHITVWFKPTFNRTRDLPPVWSWDGRPGNLSCLPEAIPNATIVWRWNQVEISEENFSNGRVSRNNFQVQGRSPQSFLIVKPYNEQRYYTFYECIARNALGEASIKIQLKQGFVPGHIGQVRPNTVTATTIKFSIVPPSNYDGLPIRSYSVQYKPERQPSWENALQHTWSNGAPYIVENLFPEVTYHFRFAARNDVGLGPWSNAPSTTMPRRSVPAEPTVLLPVNLTYKQELAGPYSNHFELRWNVPADNGEPIEYYLVRYCKIERNNGEESEVECSENIQQSVQYTNYPLENLMPDTIYKVELRAHNAIGDSTPATIRIRTARGIGPVPVGSPTMSSSLIIGIVVAAIIIILIVVDMTCYLVNKTGLIALCCERARRKTKDEEDPKLGSYKAAPAHPNTLNLPQPIKLAGTPSEEKEPLNQPVGKSVSVEFDGRQVYTKSGEIIGKHSAV</sequence>
<dbReference type="GO" id="GO:0005886">
    <property type="term" value="C:plasma membrane"/>
    <property type="evidence" value="ECO:0007669"/>
    <property type="project" value="UniProtKB-ARBA"/>
</dbReference>
<feature type="chain" id="PRO_5043747948" description="Fasciclin 2" evidence="13">
    <location>
        <begin position="20"/>
        <end position="857"/>
    </location>
</feature>
<dbReference type="PANTHER" id="PTHR44170:SF6">
    <property type="entry name" value="CONTACTIN"/>
    <property type="match status" value="1"/>
</dbReference>
<feature type="transmembrane region" description="Helical" evidence="12">
    <location>
        <begin position="746"/>
        <end position="769"/>
    </location>
</feature>
<dbReference type="SMART" id="SM00408">
    <property type="entry name" value="IGc2"/>
    <property type="match status" value="4"/>
</dbReference>
<feature type="domain" description="Fibronectin type-III" evidence="15">
    <location>
        <begin position="520"/>
        <end position="618"/>
    </location>
</feature>
<reference evidence="16" key="2">
    <citation type="submission" date="2024-08" db="UniProtKB">
        <authorList>
            <consortium name="EnsemblMetazoa"/>
        </authorList>
    </citation>
    <scope>IDENTIFICATION</scope>
</reference>
<keyword evidence="6 12" id="KW-1133">Transmembrane helix</keyword>
<dbReference type="PROSITE" id="PS50835">
    <property type="entry name" value="IG_LIKE"/>
    <property type="match status" value="5"/>
</dbReference>
<keyword evidence="10" id="KW-0393">Immunoglobulin domain</keyword>
<dbReference type="RefSeq" id="XP_048516535.1">
    <property type="nucleotide sequence ID" value="XM_048660578.1"/>
</dbReference>
<keyword evidence="8" id="KW-1015">Disulfide bond</keyword>
<dbReference type="PROSITE" id="PS50853">
    <property type="entry name" value="FN3"/>
    <property type="match status" value="2"/>
</dbReference>
<evidence type="ECO:0000256" key="7">
    <source>
        <dbReference type="ARBA" id="ARBA00023136"/>
    </source>
</evidence>
<evidence type="ECO:0000256" key="5">
    <source>
        <dbReference type="ARBA" id="ARBA00022889"/>
    </source>
</evidence>
<name>A0AAR5Q4K5_DENPD</name>
<keyword evidence="3 13" id="KW-0732">Signal</keyword>
<dbReference type="GO" id="GO:0009653">
    <property type="term" value="P:anatomical structure morphogenesis"/>
    <property type="evidence" value="ECO:0007669"/>
    <property type="project" value="UniProtKB-ARBA"/>
</dbReference>
<dbReference type="PRINTS" id="PR01838">
    <property type="entry name" value="NCAMFAMILY"/>
</dbReference>
<comment type="subcellular location">
    <subcellularLocation>
        <location evidence="1">Membrane</location>
        <topology evidence="1">Single-pass membrane protein</topology>
    </subcellularLocation>
</comment>
<dbReference type="Pfam" id="PF07679">
    <property type="entry name" value="I-set"/>
    <property type="match status" value="2"/>
</dbReference>
<keyword evidence="17" id="KW-1185">Reference proteome</keyword>
<feature type="domain" description="Fibronectin type-III" evidence="15">
    <location>
        <begin position="628"/>
        <end position="732"/>
    </location>
</feature>
<feature type="domain" description="Ig-like" evidence="14">
    <location>
        <begin position="311"/>
        <end position="411"/>
    </location>
</feature>
<feature type="signal peptide" evidence="13">
    <location>
        <begin position="1"/>
        <end position="19"/>
    </location>
</feature>
<keyword evidence="2 12" id="KW-0812">Transmembrane</keyword>
<dbReference type="Pfam" id="PF13927">
    <property type="entry name" value="Ig_3"/>
    <property type="match status" value="1"/>
</dbReference>
<feature type="region of interest" description="Disordered" evidence="11">
    <location>
        <begin position="788"/>
        <end position="831"/>
    </location>
</feature>
<dbReference type="InterPro" id="IPR007110">
    <property type="entry name" value="Ig-like_dom"/>
</dbReference>
<dbReference type="GO" id="GO:0098609">
    <property type="term" value="P:cell-cell adhesion"/>
    <property type="evidence" value="ECO:0007669"/>
    <property type="project" value="TreeGrafter"/>
</dbReference>
<dbReference type="SMART" id="SM00409">
    <property type="entry name" value="IG"/>
    <property type="match status" value="5"/>
</dbReference>
<feature type="domain" description="Ig-like" evidence="14">
    <location>
        <begin position="28"/>
        <end position="111"/>
    </location>
</feature>
<dbReference type="SMART" id="SM00060">
    <property type="entry name" value="FN3"/>
    <property type="match status" value="2"/>
</dbReference>
<dbReference type="Proteomes" id="UP000019118">
    <property type="component" value="Unassembled WGS sequence"/>
</dbReference>
<dbReference type="InterPro" id="IPR003599">
    <property type="entry name" value="Ig_sub"/>
</dbReference>
<evidence type="ECO:0000256" key="13">
    <source>
        <dbReference type="SAM" id="SignalP"/>
    </source>
</evidence>
<proteinExistence type="predicted"/>
<dbReference type="CDD" id="cd00063">
    <property type="entry name" value="FN3"/>
    <property type="match status" value="2"/>
</dbReference>
<dbReference type="Pfam" id="PF00041">
    <property type="entry name" value="fn3"/>
    <property type="match status" value="2"/>
</dbReference>
<dbReference type="GO" id="GO:0030154">
    <property type="term" value="P:cell differentiation"/>
    <property type="evidence" value="ECO:0007669"/>
    <property type="project" value="UniProtKB-ARBA"/>
</dbReference>
<keyword evidence="7 12" id="KW-0472">Membrane</keyword>
<dbReference type="InterPro" id="IPR003961">
    <property type="entry name" value="FN3_dom"/>
</dbReference>
<evidence type="ECO:0000256" key="11">
    <source>
        <dbReference type="SAM" id="MobiDB-lite"/>
    </source>
</evidence>
<evidence type="ECO:0000256" key="3">
    <source>
        <dbReference type="ARBA" id="ARBA00022729"/>
    </source>
</evidence>
<evidence type="ECO:0000256" key="2">
    <source>
        <dbReference type="ARBA" id="ARBA00022692"/>
    </source>
</evidence>
<evidence type="ECO:0000259" key="14">
    <source>
        <dbReference type="PROSITE" id="PS50835"/>
    </source>
</evidence>
<dbReference type="SUPFAM" id="SSF48726">
    <property type="entry name" value="Immunoglobulin"/>
    <property type="match status" value="5"/>
</dbReference>
<dbReference type="InterPro" id="IPR036179">
    <property type="entry name" value="Ig-like_dom_sf"/>
</dbReference>
<dbReference type="GeneID" id="109543095"/>
<accession>A0AAR5Q4K5</accession>
<dbReference type="InterPro" id="IPR009138">
    <property type="entry name" value="Neural_cell_adh"/>
</dbReference>
<dbReference type="Gene3D" id="2.60.40.10">
    <property type="entry name" value="Immunoglobulins"/>
    <property type="match status" value="7"/>
</dbReference>
<keyword evidence="4" id="KW-0677">Repeat</keyword>
<evidence type="ECO:0008006" key="18">
    <source>
        <dbReference type="Google" id="ProtNLM"/>
    </source>
</evidence>